<dbReference type="Pfam" id="PF00696">
    <property type="entry name" value="AA_kinase"/>
    <property type="match status" value="1"/>
</dbReference>
<keyword evidence="4" id="KW-0055">Arginine biosynthesis</keyword>
<dbReference type="InterPro" id="IPR004662">
    <property type="entry name" value="AcgluKinase_fam"/>
</dbReference>
<comment type="pathway">
    <text evidence="1">Amino-acid biosynthesis; L-arginine biosynthesis; N(2)-acetyl-L-ornithine from L-glutamate: step 2/4.</text>
</comment>
<evidence type="ECO:0000256" key="6">
    <source>
        <dbReference type="ARBA" id="ARBA00022679"/>
    </source>
</evidence>
<evidence type="ECO:0000256" key="8">
    <source>
        <dbReference type="ARBA" id="ARBA00022777"/>
    </source>
</evidence>
<evidence type="ECO:0000256" key="12">
    <source>
        <dbReference type="ARBA" id="ARBA00048141"/>
    </source>
</evidence>
<comment type="caution">
    <text evidence="14">The sequence shown here is derived from an EMBL/GenBank/DDBJ whole genome shotgun (WGS) entry which is preliminary data.</text>
</comment>
<dbReference type="InterPro" id="IPR001057">
    <property type="entry name" value="Glu/AcGlu_kinase"/>
</dbReference>
<dbReference type="GO" id="GO:0005737">
    <property type="term" value="C:cytoplasm"/>
    <property type="evidence" value="ECO:0007669"/>
    <property type="project" value="InterPro"/>
</dbReference>
<keyword evidence="15" id="KW-1185">Reference proteome</keyword>
<evidence type="ECO:0000313" key="15">
    <source>
        <dbReference type="Proteomes" id="UP000075320"/>
    </source>
</evidence>
<accession>A0A150WJL2</accession>
<dbReference type="NCBIfam" id="TIGR00761">
    <property type="entry name" value="argB"/>
    <property type="match status" value="1"/>
</dbReference>
<keyword evidence="7" id="KW-0547">Nucleotide-binding</keyword>
<comment type="catalytic activity">
    <reaction evidence="12">
        <text>N-acetyl-L-glutamate + ATP = N-acetyl-L-glutamyl 5-phosphate + ADP</text>
        <dbReference type="Rhea" id="RHEA:14629"/>
        <dbReference type="ChEBI" id="CHEBI:30616"/>
        <dbReference type="ChEBI" id="CHEBI:44337"/>
        <dbReference type="ChEBI" id="CHEBI:57936"/>
        <dbReference type="ChEBI" id="CHEBI:456216"/>
        <dbReference type="EC" id="2.7.2.8"/>
    </reaction>
</comment>
<dbReference type="EMBL" id="LUKE01000003">
    <property type="protein sequence ID" value="KYG63813.1"/>
    <property type="molecule type" value="Genomic_DNA"/>
</dbReference>
<proteinExistence type="predicted"/>
<organism evidence="14 15">
    <name type="scientific">Bdellovibrio bacteriovorus</name>
    <dbReference type="NCBI Taxonomy" id="959"/>
    <lineage>
        <taxon>Bacteria</taxon>
        <taxon>Pseudomonadati</taxon>
        <taxon>Bdellovibrionota</taxon>
        <taxon>Bdellovibrionia</taxon>
        <taxon>Bdellovibrionales</taxon>
        <taxon>Pseudobdellovibrionaceae</taxon>
        <taxon>Bdellovibrio</taxon>
    </lineage>
</organism>
<protein>
    <recommendedName>
        <fullName evidence="3">Acetylglutamate kinase</fullName>
        <ecNumber evidence="2">2.7.2.8</ecNumber>
    </recommendedName>
    <alternativeName>
        <fullName evidence="10">N-acetyl-L-glutamate 5-phosphotransferase</fullName>
    </alternativeName>
    <alternativeName>
        <fullName evidence="11">NAG kinase</fullName>
    </alternativeName>
</protein>
<dbReference type="GO" id="GO:0003991">
    <property type="term" value="F:acetylglutamate kinase activity"/>
    <property type="evidence" value="ECO:0007669"/>
    <property type="project" value="UniProtKB-EC"/>
</dbReference>
<keyword evidence="6" id="KW-0808">Transferase</keyword>
<evidence type="ECO:0000256" key="7">
    <source>
        <dbReference type="ARBA" id="ARBA00022741"/>
    </source>
</evidence>
<dbReference type="AlphaFoldDB" id="A0A150WJL2"/>
<dbReference type="PIRSF" id="PIRSF000728">
    <property type="entry name" value="NAGK"/>
    <property type="match status" value="1"/>
</dbReference>
<evidence type="ECO:0000256" key="5">
    <source>
        <dbReference type="ARBA" id="ARBA00022605"/>
    </source>
</evidence>
<dbReference type="SUPFAM" id="SSF53633">
    <property type="entry name" value="Carbamate kinase-like"/>
    <property type="match status" value="1"/>
</dbReference>
<dbReference type="CDD" id="cd04238">
    <property type="entry name" value="AAK_NAGK-like"/>
    <property type="match status" value="1"/>
</dbReference>
<dbReference type="InterPro" id="IPR001048">
    <property type="entry name" value="Asp/Glu/Uridylate_kinase"/>
</dbReference>
<reference evidence="14 15" key="1">
    <citation type="submission" date="2016-03" db="EMBL/GenBank/DDBJ databases">
        <authorList>
            <person name="Ploux O."/>
        </authorList>
    </citation>
    <scope>NUCLEOTIDE SEQUENCE [LARGE SCALE GENOMIC DNA]</scope>
    <source>
        <strain evidence="14 15">R0</strain>
    </source>
</reference>
<dbReference type="EC" id="2.7.2.8" evidence="2"/>
<evidence type="ECO:0000256" key="11">
    <source>
        <dbReference type="ARBA" id="ARBA00030639"/>
    </source>
</evidence>
<keyword evidence="8" id="KW-0418">Kinase</keyword>
<dbReference type="GO" id="GO:0006526">
    <property type="term" value="P:L-arginine biosynthetic process"/>
    <property type="evidence" value="ECO:0007669"/>
    <property type="project" value="UniProtKB-KW"/>
</dbReference>
<dbReference type="InterPro" id="IPR036393">
    <property type="entry name" value="AceGlu_kinase-like_sf"/>
</dbReference>
<gene>
    <name evidence="14" type="ORF">AZI86_13405</name>
</gene>
<sequence length="271" mass="29315">MKKRIVIKLGGSSLSHAETLNQLSALVHGYQMQGFEVAVVHGGGPAINNELTLQGISWKFINGQRQTTPEMMTVIEDVLAIQVNTKIVDALKANGISAQNLSGANHRILYCSQASEELMQVGTIDVVNISAIEYVMGEAEAVPVIAPIGFDATGKRYNINADWAAVKIAVALEAEMLIFLTDQDGILDGSRNLVRHATPSLIQAMIDDGTISGGMYTKVMTMMHGLKEGIQEVRVINAHKASVLLTEPELGTSLVLNNPLKDVSQWIRKLN</sequence>
<evidence type="ECO:0000256" key="10">
    <source>
        <dbReference type="ARBA" id="ARBA00030178"/>
    </source>
</evidence>
<evidence type="ECO:0000256" key="2">
    <source>
        <dbReference type="ARBA" id="ARBA00013065"/>
    </source>
</evidence>
<dbReference type="Proteomes" id="UP000075320">
    <property type="component" value="Unassembled WGS sequence"/>
</dbReference>
<evidence type="ECO:0000259" key="13">
    <source>
        <dbReference type="Pfam" id="PF00696"/>
    </source>
</evidence>
<evidence type="ECO:0000256" key="3">
    <source>
        <dbReference type="ARBA" id="ARBA00021197"/>
    </source>
</evidence>
<name>A0A150WJL2_BDEBC</name>
<evidence type="ECO:0000313" key="14">
    <source>
        <dbReference type="EMBL" id="KYG63813.1"/>
    </source>
</evidence>
<keyword evidence="5" id="KW-0028">Amino-acid biosynthesis</keyword>
<dbReference type="PRINTS" id="PR00474">
    <property type="entry name" value="GLU5KINASE"/>
</dbReference>
<feature type="domain" description="Aspartate/glutamate/uridylate kinase" evidence="13">
    <location>
        <begin position="3"/>
        <end position="237"/>
    </location>
</feature>
<dbReference type="OrthoDB" id="9803155at2"/>
<evidence type="ECO:0000256" key="4">
    <source>
        <dbReference type="ARBA" id="ARBA00022571"/>
    </source>
</evidence>
<dbReference type="PANTHER" id="PTHR23342:SF0">
    <property type="entry name" value="N-ACETYLGLUTAMATE SYNTHASE, MITOCHONDRIAL"/>
    <property type="match status" value="1"/>
</dbReference>
<evidence type="ECO:0000256" key="9">
    <source>
        <dbReference type="ARBA" id="ARBA00022840"/>
    </source>
</evidence>
<dbReference type="PANTHER" id="PTHR23342">
    <property type="entry name" value="N-ACETYLGLUTAMATE SYNTHASE"/>
    <property type="match status" value="1"/>
</dbReference>
<dbReference type="Gene3D" id="3.40.1160.10">
    <property type="entry name" value="Acetylglutamate kinase-like"/>
    <property type="match status" value="1"/>
</dbReference>
<keyword evidence="9" id="KW-0067">ATP-binding</keyword>
<dbReference type="RefSeq" id="WP_061835707.1">
    <property type="nucleotide sequence ID" value="NZ_LUKE01000003.1"/>
</dbReference>
<evidence type="ECO:0000256" key="1">
    <source>
        <dbReference type="ARBA" id="ARBA00004828"/>
    </source>
</evidence>
<dbReference type="GO" id="GO:0005524">
    <property type="term" value="F:ATP binding"/>
    <property type="evidence" value="ECO:0007669"/>
    <property type="project" value="UniProtKB-KW"/>
</dbReference>